<evidence type="ECO:0000313" key="2">
    <source>
        <dbReference type="EMBL" id="MBU3063013.1"/>
    </source>
</evidence>
<evidence type="ECO:0000313" key="3">
    <source>
        <dbReference type="Proteomes" id="UP000733379"/>
    </source>
</evidence>
<accession>A0ABS6B1B3</accession>
<evidence type="ECO:0000256" key="1">
    <source>
        <dbReference type="SAM" id="MobiDB-lite"/>
    </source>
</evidence>
<name>A0ABS6B1B3_9NOCA</name>
<comment type="caution">
    <text evidence="2">The sequence shown here is derived from an EMBL/GenBank/DDBJ whole genome shotgun (WGS) entry which is preliminary data.</text>
</comment>
<dbReference type="Proteomes" id="UP000733379">
    <property type="component" value="Unassembled WGS sequence"/>
</dbReference>
<proteinExistence type="predicted"/>
<dbReference type="EMBL" id="JAHKNI010000005">
    <property type="protein sequence ID" value="MBU3063013.1"/>
    <property type="molecule type" value="Genomic_DNA"/>
</dbReference>
<reference evidence="2 3" key="1">
    <citation type="submission" date="2021-06" db="EMBL/GenBank/DDBJ databases">
        <title>Actinomycetes sequencing.</title>
        <authorList>
            <person name="Shan Q."/>
        </authorList>
    </citation>
    <scope>NUCLEOTIDE SEQUENCE [LARGE SCALE GENOMIC DNA]</scope>
    <source>
        <strain evidence="2 3">NEAU-G5</strain>
    </source>
</reference>
<dbReference type="RefSeq" id="WP_215917945.1">
    <property type="nucleotide sequence ID" value="NZ_JAHKNI010000005.1"/>
</dbReference>
<keyword evidence="3" id="KW-1185">Reference proteome</keyword>
<evidence type="ECO:0008006" key="4">
    <source>
        <dbReference type="Google" id="ProtNLM"/>
    </source>
</evidence>
<sequence length="197" mass="20123">MTDRTDRLLGRFSHRAAAMLVGVFAGAAVLGGCSTTTTPASTTSSTAVTSSDTPSGPNASPAPETSPGPPSQDQAIPSDSVAPQPITSVPATTSQQPVTGRPAPGTTFTGEGLTAAQAADLQTAVNGGHQPWRLDRVQVAKSFVQNRFGWTSVQTSTGAPMVVFVTNQDGGKVALHLVQPATQGDHGIWMVDSGVWS</sequence>
<feature type="compositionally biased region" description="Polar residues" evidence="1">
    <location>
        <begin position="85"/>
        <end position="98"/>
    </location>
</feature>
<gene>
    <name evidence="2" type="ORF">KO481_15955</name>
</gene>
<feature type="region of interest" description="Disordered" evidence="1">
    <location>
        <begin position="36"/>
        <end position="110"/>
    </location>
</feature>
<dbReference type="PROSITE" id="PS51257">
    <property type="entry name" value="PROKAR_LIPOPROTEIN"/>
    <property type="match status" value="1"/>
</dbReference>
<feature type="compositionally biased region" description="Low complexity" evidence="1">
    <location>
        <begin position="36"/>
        <end position="55"/>
    </location>
</feature>
<organism evidence="2 3">
    <name type="scientific">Nocardia albiluteola</name>
    <dbReference type="NCBI Taxonomy" id="2842303"/>
    <lineage>
        <taxon>Bacteria</taxon>
        <taxon>Bacillati</taxon>
        <taxon>Actinomycetota</taxon>
        <taxon>Actinomycetes</taxon>
        <taxon>Mycobacteriales</taxon>
        <taxon>Nocardiaceae</taxon>
        <taxon>Nocardia</taxon>
    </lineage>
</organism>
<protein>
    <recommendedName>
        <fullName evidence="4">Lipoprotein</fullName>
    </recommendedName>
</protein>